<dbReference type="GO" id="GO:0009941">
    <property type="term" value="C:chloroplast envelope"/>
    <property type="evidence" value="ECO:0007669"/>
    <property type="project" value="TreeGrafter"/>
</dbReference>
<keyword evidence="4" id="KW-0472">Membrane</keyword>
<dbReference type="Pfam" id="PF02466">
    <property type="entry name" value="Tim17"/>
    <property type="match status" value="1"/>
</dbReference>
<dbReference type="EMBL" id="JAAWWB010000021">
    <property type="protein sequence ID" value="KAG6756267.1"/>
    <property type="molecule type" value="Genomic_DNA"/>
</dbReference>
<keyword evidence="3" id="KW-1133">Transmembrane helix</keyword>
<dbReference type="Proteomes" id="UP000886885">
    <property type="component" value="Chromosome 11A"/>
</dbReference>
<gene>
    <name evidence="6" type="ORF">POTOM_039693</name>
</gene>
<keyword evidence="2" id="KW-0812">Transmembrane</keyword>
<evidence type="ECO:0000256" key="3">
    <source>
        <dbReference type="ARBA" id="ARBA00022989"/>
    </source>
</evidence>
<reference evidence="6" key="1">
    <citation type="journal article" date="2020" name="bioRxiv">
        <title>Hybrid origin of Populus tomentosa Carr. identified through genome sequencing and phylogenomic analysis.</title>
        <authorList>
            <person name="An X."/>
            <person name="Gao K."/>
            <person name="Chen Z."/>
            <person name="Li J."/>
            <person name="Yang X."/>
            <person name="Yang X."/>
            <person name="Zhou J."/>
            <person name="Guo T."/>
            <person name="Zhao T."/>
            <person name="Huang S."/>
            <person name="Miao D."/>
            <person name="Khan W.U."/>
            <person name="Rao P."/>
            <person name="Ye M."/>
            <person name="Lei B."/>
            <person name="Liao W."/>
            <person name="Wang J."/>
            <person name="Ji L."/>
            <person name="Li Y."/>
            <person name="Guo B."/>
            <person name="Mustafa N.S."/>
            <person name="Li S."/>
            <person name="Yun Q."/>
            <person name="Keller S.R."/>
            <person name="Mao J."/>
            <person name="Zhang R."/>
            <person name="Strauss S.H."/>
        </authorList>
    </citation>
    <scope>NUCLEOTIDE SEQUENCE</scope>
    <source>
        <strain evidence="6">GM15</strain>
        <tissue evidence="6">Leaf</tissue>
    </source>
</reference>
<feature type="region of interest" description="Disordered" evidence="5">
    <location>
        <begin position="1"/>
        <end position="26"/>
    </location>
</feature>
<comment type="caution">
    <text evidence="6">The sequence shown here is derived from an EMBL/GenBank/DDBJ whole genome shotgun (WGS) entry which is preliminary data.</text>
</comment>
<dbReference type="PANTHER" id="PTHR14110:SF1">
    <property type="entry name" value="CHLOROPLASTIC IMPORT INNER MEMBRANE TRANSLOCASE SUBUNIT TIM22-2-RELATED"/>
    <property type="match status" value="1"/>
</dbReference>
<evidence type="ECO:0000256" key="2">
    <source>
        <dbReference type="ARBA" id="ARBA00022692"/>
    </source>
</evidence>
<dbReference type="GO" id="GO:0008320">
    <property type="term" value="F:protein transmembrane transporter activity"/>
    <property type="evidence" value="ECO:0007669"/>
    <property type="project" value="TreeGrafter"/>
</dbReference>
<dbReference type="AlphaFoldDB" id="A0A8X7YV76"/>
<dbReference type="GO" id="GO:0045039">
    <property type="term" value="P:protein insertion into mitochondrial inner membrane"/>
    <property type="evidence" value="ECO:0007669"/>
    <property type="project" value="InterPro"/>
</dbReference>
<dbReference type="OrthoDB" id="1913277at2759"/>
<evidence type="ECO:0000256" key="5">
    <source>
        <dbReference type="SAM" id="MobiDB-lite"/>
    </source>
</evidence>
<sequence length="421" mass="45435">MATANSPDASNNNNTDSDVEDTSPNPNLSINKNNGFLISSAESSSPSVCLLRFAGDSAAGAFMGSIFGYGPLSIDTYIYYNTAVFHDLTFWDFSQFSLFQLRSQVGWCQLMERFIGIFTFCLDSLASSKDASHRSLSGSGLIKRKGFKGSFGEAGSCAKTFAVLSGVHSLVVCFLKRLRGKDDVINAGVAGCCTGLALSFPGAPQALLQSCLTFGAFSFIIEGLNKQQPALAHSFSSRNKRDYHNANRSDFSGLPGVKLMEFELLFAATCKRIHASIRWNVISVILVSSKNPLLLQDSNLGHLDLGLCLKGHNSDLDSVGQSKEDQVKRASSGIFSSSLMNVLCTSFCNLSHDQNCKAQSCPREGKKVMCSPDQISTPPLGEGPSTFAIFSVLSPRSLTLLLSPWIYPNPKHILPPEAWSS</sequence>
<organism evidence="6 7">
    <name type="scientific">Populus tomentosa</name>
    <name type="common">Chinese white poplar</name>
    <dbReference type="NCBI Taxonomy" id="118781"/>
    <lineage>
        <taxon>Eukaryota</taxon>
        <taxon>Viridiplantae</taxon>
        <taxon>Streptophyta</taxon>
        <taxon>Embryophyta</taxon>
        <taxon>Tracheophyta</taxon>
        <taxon>Spermatophyta</taxon>
        <taxon>Magnoliopsida</taxon>
        <taxon>eudicotyledons</taxon>
        <taxon>Gunneridae</taxon>
        <taxon>Pentapetalae</taxon>
        <taxon>rosids</taxon>
        <taxon>fabids</taxon>
        <taxon>Malpighiales</taxon>
        <taxon>Salicaceae</taxon>
        <taxon>Saliceae</taxon>
        <taxon>Populus</taxon>
    </lineage>
</organism>
<keyword evidence="7" id="KW-1185">Reference proteome</keyword>
<proteinExistence type="predicted"/>
<evidence type="ECO:0000256" key="1">
    <source>
        <dbReference type="ARBA" id="ARBA00004141"/>
    </source>
</evidence>
<name>A0A8X7YV76_POPTO</name>
<dbReference type="GO" id="GO:0045036">
    <property type="term" value="P:protein targeting to chloroplast"/>
    <property type="evidence" value="ECO:0007669"/>
    <property type="project" value="TreeGrafter"/>
</dbReference>
<comment type="subcellular location">
    <subcellularLocation>
        <location evidence="1">Membrane</location>
        <topology evidence="1">Multi-pass membrane protein</topology>
    </subcellularLocation>
</comment>
<evidence type="ECO:0000256" key="4">
    <source>
        <dbReference type="ARBA" id="ARBA00023136"/>
    </source>
</evidence>
<dbReference type="PANTHER" id="PTHR14110">
    <property type="entry name" value="MITOCHONDRIAL IMPORT INNER MEMBRANE TRANSLOCASE SUBUNIT TIM22"/>
    <property type="match status" value="1"/>
</dbReference>
<protein>
    <recommendedName>
        <fullName evidence="8">Mitochondrial import inner membrane translocase subunit Tim17/Tim22/Tim23 family protein</fullName>
    </recommendedName>
</protein>
<evidence type="ECO:0000313" key="6">
    <source>
        <dbReference type="EMBL" id="KAG6756267.1"/>
    </source>
</evidence>
<dbReference type="InterPro" id="IPR039175">
    <property type="entry name" value="TIM22"/>
</dbReference>
<dbReference type="GO" id="GO:0042721">
    <property type="term" value="C:TIM22 mitochondrial import inner membrane insertion complex"/>
    <property type="evidence" value="ECO:0007669"/>
    <property type="project" value="InterPro"/>
</dbReference>
<evidence type="ECO:0000313" key="7">
    <source>
        <dbReference type="Proteomes" id="UP000886885"/>
    </source>
</evidence>
<evidence type="ECO:0008006" key="8">
    <source>
        <dbReference type="Google" id="ProtNLM"/>
    </source>
</evidence>
<accession>A0A8X7YV76</accession>